<organism evidence="2 3">
    <name type="scientific">Aphis glycines</name>
    <name type="common">Soybean aphid</name>
    <dbReference type="NCBI Taxonomy" id="307491"/>
    <lineage>
        <taxon>Eukaryota</taxon>
        <taxon>Metazoa</taxon>
        <taxon>Ecdysozoa</taxon>
        <taxon>Arthropoda</taxon>
        <taxon>Hexapoda</taxon>
        <taxon>Insecta</taxon>
        <taxon>Pterygota</taxon>
        <taxon>Neoptera</taxon>
        <taxon>Paraneoptera</taxon>
        <taxon>Hemiptera</taxon>
        <taxon>Sternorrhyncha</taxon>
        <taxon>Aphidomorpha</taxon>
        <taxon>Aphidoidea</taxon>
        <taxon>Aphididae</taxon>
        <taxon>Aphidini</taxon>
        <taxon>Aphis</taxon>
        <taxon>Aphis</taxon>
    </lineage>
</organism>
<gene>
    <name evidence="2" type="ORF">AGLY_014530</name>
</gene>
<dbReference type="EMBL" id="VYZN01000064">
    <property type="protein sequence ID" value="KAE9525116.1"/>
    <property type="molecule type" value="Genomic_DNA"/>
</dbReference>
<comment type="caution">
    <text evidence="2">The sequence shown here is derived from an EMBL/GenBank/DDBJ whole genome shotgun (WGS) entry which is preliminary data.</text>
</comment>
<keyword evidence="1" id="KW-1133">Transmembrane helix</keyword>
<dbReference type="AlphaFoldDB" id="A0A6G0T3A3"/>
<keyword evidence="1" id="KW-0812">Transmembrane</keyword>
<keyword evidence="3" id="KW-1185">Reference proteome</keyword>
<accession>A0A6G0T3A3</accession>
<name>A0A6G0T3A3_APHGL</name>
<dbReference type="Proteomes" id="UP000475862">
    <property type="component" value="Unassembled WGS sequence"/>
</dbReference>
<feature type="transmembrane region" description="Helical" evidence="1">
    <location>
        <begin position="102"/>
        <end position="123"/>
    </location>
</feature>
<protein>
    <submittedName>
        <fullName evidence="2">Uncharacterized protein</fullName>
    </submittedName>
</protein>
<evidence type="ECO:0000256" key="1">
    <source>
        <dbReference type="SAM" id="Phobius"/>
    </source>
</evidence>
<reference evidence="2 3" key="1">
    <citation type="submission" date="2019-08" db="EMBL/GenBank/DDBJ databases">
        <title>The genome of the soybean aphid Biotype 1, its phylome, world population structure and adaptation to the North American continent.</title>
        <authorList>
            <person name="Giordano R."/>
            <person name="Donthu R.K."/>
            <person name="Hernandez A.G."/>
            <person name="Wright C.L."/>
            <person name="Zimin A.V."/>
        </authorList>
    </citation>
    <scope>NUCLEOTIDE SEQUENCE [LARGE SCALE GENOMIC DNA]</scope>
    <source>
        <tissue evidence="2">Whole aphids</tissue>
    </source>
</reference>
<proteinExistence type="predicted"/>
<evidence type="ECO:0000313" key="3">
    <source>
        <dbReference type="Proteomes" id="UP000475862"/>
    </source>
</evidence>
<evidence type="ECO:0000313" key="2">
    <source>
        <dbReference type="EMBL" id="KAE9525116.1"/>
    </source>
</evidence>
<keyword evidence="1" id="KW-0472">Membrane</keyword>
<sequence length="191" mass="21779">MAIYRDTSTCLCARPVYTCSHICAAHDPPIDLTCSRTDVDEQYERHNNIRARTRTLSQSTKLPTSHTRTHAHTRTPCARCTHTLTHTLTQITNTRTSPNAQAALIILLLLLLLLLLPFGIYLVDHRSPTRSDSVHHAKYERDYSVFVFVQNVIRSVRYRTPPGVPLNIDQATVSLRRRSFGCWSLIFDLPL</sequence>